<keyword evidence="8" id="KW-0133">Cell shape</keyword>
<dbReference type="GO" id="GO:0009252">
    <property type="term" value="P:peptidoglycan biosynthetic process"/>
    <property type="evidence" value="ECO:0007669"/>
    <property type="project" value="UniProtKB-KW"/>
</dbReference>
<dbReference type="InterPro" id="IPR001460">
    <property type="entry name" value="PCN-bd_Tpept"/>
</dbReference>
<dbReference type="SUPFAM" id="SSF53955">
    <property type="entry name" value="Lysozyme-like"/>
    <property type="match status" value="1"/>
</dbReference>
<keyword evidence="4" id="KW-0645">Protease</keyword>
<evidence type="ECO:0000256" key="7">
    <source>
        <dbReference type="ARBA" id="ARBA00022801"/>
    </source>
</evidence>
<dbReference type="PANTHER" id="PTHR32282">
    <property type="entry name" value="BINDING PROTEIN TRANSPEPTIDASE, PUTATIVE-RELATED"/>
    <property type="match status" value="1"/>
</dbReference>
<dbReference type="RefSeq" id="WP_154541140.1">
    <property type="nucleotide sequence ID" value="NZ_VULQ01000008.1"/>
</dbReference>
<evidence type="ECO:0000256" key="2">
    <source>
        <dbReference type="ARBA" id="ARBA00007739"/>
    </source>
</evidence>
<accession>A0A6N7VW23</accession>
<evidence type="ECO:0000256" key="13">
    <source>
        <dbReference type="ARBA" id="ARBA00049902"/>
    </source>
</evidence>
<dbReference type="InterPro" id="IPR036950">
    <property type="entry name" value="PBP_transglycosylase"/>
</dbReference>
<organism evidence="18 19">
    <name type="scientific">Anaerococcus porci</name>
    <dbReference type="NCBI Taxonomy" id="2652269"/>
    <lineage>
        <taxon>Bacteria</taxon>
        <taxon>Bacillati</taxon>
        <taxon>Bacillota</taxon>
        <taxon>Tissierellia</taxon>
        <taxon>Tissierellales</taxon>
        <taxon>Peptoniphilaceae</taxon>
        <taxon>Anaerococcus</taxon>
    </lineage>
</organism>
<evidence type="ECO:0000313" key="19">
    <source>
        <dbReference type="Proteomes" id="UP000441925"/>
    </source>
</evidence>
<name>A0A6N7VW23_9FIRM</name>
<dbReference type="GO" id="GO:0006508">
    <property type="term" value="P:proteolysis"/>
    <property type="evidence" value="ECO:0007669"/>
    <property type="project" value="UniProtKB-KW"/>
</dbReference>
<keyword evidence="7" id="KW-0378">Hydrolase</keyword>
<sequence>MNKKVSPIVLKVLLITILVLIGLGTVFSGLIGGGILQVMKKTPDIDPENIKYEMSENSTIVDKDGNEIDSIRTSENREIVDFKQMPEHLKHAFIAVEDERFLKHNGIDPISIIGSAIQNFKSGSIVRGGSTLTQQLARNTYLSNDQTYERKIKEIYLALKIEQYLSKDEILEAYMNRVFLGQNSFGVQAASKTYFSKDVSELTIAEAAAIAGIVQSPTEYALFKAVPTSEVTDERIFGEFSIDGQKYSAVYNEKPFERQKYVLSKMLEEGYISDSEYKEALSEDVASNIKPPEDKSPLMASYFNTLLEKQVVKKLQETLNIGERQAWDKLYYGGLKITTTVDNDMQSKLEDVYENFSESILGNTQGWGSAPLLDLRYDNWGNIVKNDGTLIYYAKSNVMNDNNDFTISSDEAYYDENSNLIINSNKISLNNTNLVFKDYYSLDDKNSNLRTHKTGFVKFPSNENIRENQDGSILISASYLKNHNDFVWQNESGSFSFNKEYYDTDLEGVIQPQSSTVVIDQKNGEVKAIMGGRDQKGQKILNRAIDQPRQPGSSVKPLATYTAALDHGYNLATGIDDVPFMKNENGEIWPENVYRSYKGIVSLRDSLVYSVNTNAVRTLKDIGIDTSKKYLKNFGLIKENGDDNFVTKEEDSQKNDENLAAMGLGAMTKGQSVLDMTAAYAALANNGEYIEPLTFSKIEDNQGNIIFDEKDKKKNKVTSPETAYQMTSALMSAGKNYGTINLYGTDYATKTGTSDNNIDFWCIGYTPYYTVGVWMGSDNQNISLNSYSTDRTALMWGVINNRILHDYKQASFEEPSGIIHAKVDTISGKLPTQASYADPRNTVKDEIFSKDNLPTEQDDVHVWILVDTRNNLLASNKTPKNLQANRAFIDRKGSYDPSKWNGILPEDWKYSIPQKYSDLGYVEPKPKDDNKSNNAKKQDDKNQNNLENKDGQNQDEKQQNKQNLEGENQKNNN</sequence>
<dbReference type="Gene3D" id="1.10.3810.10">
    <property type="entry name" value="Biosynthetic peptidoglycan transglycosylase-like"/>
    <property type="match status" value="1"/>
</dbReference>
<evidence type="ECO:0000256" key="4">
    <source>
        <dbReference type="ARBA" id="ARBA00022670"/>
    </source>
</evidence>
<comment type="caution">
    <text evidence="18">The sequence shown here is derived from an EMBL/GenBank/DDBJ whole genome shotgun (WGS) entry which is preliminary data.</text>
</comment>
<evidence type="ECO:0000256" key="11">
    <source>
        <dbReference type="ARBA" id="ARBA00023316"/>
    </source>
</evidence>
<keyword evidence="19" id="KW-1185">Reference proteome</keyword>
<dbReference type="Pfam" id="PF00912">
    <property type="entry name" value="Transgly"/>
    <property type="match status" value="1"/>
</dbReference>
<keyword evidence="15" id="KW-0812">Transmembrane</keyword>
<dbReference type="SUPFAM" id="SSF56601">
    <property type="entry name" value="beta-lactamase/transpeptidase-like"/>
    <property type="match status" value="1"/>
</dbReference>
<evidence type="ECO:0000256" key="3">
    <source>
        <dbReference type="ARBA" id="ARBA00022645"/>
    </source>
</evidence>
<evidence type="ECO:0000256" key="1">
    <source>
        <dbReference type="ARBA" id="ARBA00007090"/>
    </source>
</evidence>
<evidence type="ECO:0000256" key="14">
    <source>
        <dbReference type="SAM" id="MobiDB-lite"/>
    </source>
</evidence>
<dbReference type="PANTHER" id="PTHR32282:SF33">
    <property type="entry name" value="PEPTIDOGLYCAN GLYCOSYLTRANSFERASE"/>
    <property type="match status" value="1"/>
</dbReference>
<keyword evidence="6" id="KW-0808">Transferase</keyword>
<evidence type="ECO:0000259" key="16">
    <source>
        <dbReference type="Pfam" id="PF00905"/>
    </source>
</evidence>
<evidence type="ECO:0000259" key="17">
    <source>
        <dbReference type="Pfam" id="PF00912"/>
    </source>
</evidence>
<feature type="domain" description="Glycosyl transferase family 51" evidence="17">
    <location>
        <begin position="65"/>
        <end position="225"/>
    </location>
</feature>
<evidence type="ECO:0000256" key="9">
    <source>
        <dbReference type="ARBA" id="ARBA00022984"/>
    </source>
</evidence>
<comment type="similarity">
    <text evidence="2">In the N-terminal section; belongs to the glycosyltransferase 51 family.</text>
</comment>
<dbReference type="FunFam" id="1.10.3810.10:FF:000001">
    <property type="entry name" value="Penicillin-binding protein 1A"/>
    <property type="match status" value="1"/>
</dbReference>
<evidence type="ECO:0000256" key="10">
    <source>
        <dbReference type="ARBA" id="ARBA00023268"/>
    </source>
</evidence>
<evidence type="ECO:0000256" key="15">
    <source>
        <dbReference type="SAM" id="Phobius"/>
    </source>
</evidence>
<dbReference type="Pfam" id="PF00905">
    <property type="entry name" value="Transpeptidase"/>
    <property type="match status" value="1"/>
</dbReference>
<keyword evidence="15" id="KW-1133">Transmembrane helix</keyword>
<keyword evidence="9" id="KW-0573">Peptidoglycan synthesis</keyword>
<dbReference type="GO" id="GO:0009002">
    <property type="term" value="F:serine-type D-Ala-D-Ala carboxypeptidase activity"/>
    <property type="evidence" value="ECO:0007669"/>
    <property type="project" value="UniProtKB-EC"/>
</dbReference>
<protein>
    <submittedName>
        <fullName evidence="18">Penicillin-binding protein</fullName>
    </submittedName>
</protein>
<keyword evidence="5" id="KW-0328">Glycosyltransferase</keyword>
<keyword evidence="15" id="KW-0472">Membrane</keyword>
<dbReference type="InterPro" id="IPR012338">
    <property type="entry name" value="Beta-lactam/transpept-like"/>
</dbReference>
<reference evidence="18 19" key="1">
    <citation type="submission" date="2019-08" db="EMBL/GenBank/DDBJ databases">
        <title>In-depth cultivation of the pig gut microbiome towards novel bacterial diversity and tailored functional studies.</title>
        <authorList>
            <person name="Wylensek D."/>
            <person name="Hitch T.C.A."/>
            <person name="Clavel T."/>
        </authorList>
    </citation>
    <scope>NUCLEOTIDE SEQUENCE [LARGE SCALE GENOMIC DNA]</scope>
    <source>
        <strain evidence="18 19">WCA-380-WT-2B</strain>
    </source>
</reference>
<feature type="transmembrane region" description="Helical" evidence="15">
    <location>
        <begin position="12"/>
        <end position="36"/>
    </location>
</feature>
<feature type="compositionally biased region" description="Basic and acidic residues" evidence="14">
    <location>
        <begin position="924"/>
        <end position="959"/>
    </location>
</feature>
<dbReference type="Gene3D" id="3.40.710.10">
    <property type="entry name" value="DD-peptidase/beta-lactamase superfamily"/>
    <property type="match status" value="1"/>
</dbReference>
<gene>
    <name evidence="18" type="ORF">FYJ26_07445</name>
</gene>
<proteinExistence type="inferred from homology"/>
<keyword evidence="10" id="KW-0511">Multifunctional enzyme</keyword>
<dbReference type="GO" id="GO:0071555">
    <property type="term" value="P:cell wall organization"/>
    <property type="evidence" value="ECO:0007669"/>
    <property type="project" value="UniProtKB-KW"/>
</dbReference>
<dbReference type="Proteomes" id="UP000441925">
    <property type="component" value="Unassembled WGS sequence"/>
</dbReference>
<keyword evidence="11" id="KW-0961">Cell wall biogenesis/degradation</keyword>
<dbReference type="InterPro" id="IPR001264">
    <property type="entry name" value="Glyco_trans_51"/>
</dbReference>
<comment type="catalytic activity">
    <reaction evidence="12">
        <text>Preferential cleavage: (Ac)2-L-Lys-D-Ala-|-D-Ala. Also transpeptidation of peptidyl-alanyl moieties that are N-acyl substituents of D-alanine.</text>
        <dbReference type="EC" id="3.4.16.4"/>
    </reaction>
</comment>
<dbReference type="InterPro" id="IPR050396">
    <property type="entry name" value="Glycosyltr_51/Transpeptidase"/>
</dbReference>
<dbReference type="InterPro" id="IPR023346">
    <property type="entry name" value="Lysozyme-like_dom_sf"/>
</dbReference>
<keyword evidence="3" id="KW-0121">Carboxypeptidase</keyword>
<evidence type="ECO:0000313" key="18">
    <source>
        <dbReference type="EMBL" id="MSS78234.1"/>
    </source>
</evidence>
<dbReference type="GO" id="GO:0008955">
    <property type="term" value="F:peptidoglycan glycosyltransferase activity"/>
    <property type="evidence" value="ECO:0007669"/>
    <property type="project" value="UniProtKB-EC"/>
</dbReference>
<comment type="catalytic activity">
    <reaction evidence="13">
        <text>[GlcNAc-(1-&gt;4)-Mur2Ac(oyl-L-Ala-gamma-D-Glu-L-Lys-D-Ala-D-Ala)](n)-di-trans,octa-cis-undecaprenyl diphosphate + beta-D-GlcNAc-(1-&gt;4)-Mur2Ac(oyl-L-Ala-gamma-D-Glu-L-Lys-D-Ala-D-Ala)-di-trans,octa-cis-undecaprenyl diphosphate = [GlcNAc-(1-&gt;4)-Mur2Ac(oyl-L-Ala-gamma-D-Glu-L-Lys-D-Ala-D-Ala)](n+1)-di-trans,octa-cis-undecaprenyl diphosphate + di-trans,octa-cis-undecaprenyl diphosphate + H(+)</text>
        <dbReference type="Rhea" id="RHEA:23708"/>
        <dbReference type="Rhea" id="RHEA-COMP:9602"/>
        <dbReference type="Rhea" id="RHEA-COMP:9603"/>
        <dbReference type="ChEBI" id="CHEBI:15378"/>
        <dbReference type="ChEBI" id="CHEBI:58405"/>
        <dbReference type="ChEBI" id="CHEBI:60033"/>
        <dbReference type="ChEBI" id="CHEBI:78435"/>
        <dbReference type="EC" id="2.4.99.28"/>
    </reaction>
</comment>
<evidence type="ECO:0000256" key="12">
    <source>
        <dbReference type="ARBA" id="ARBA00034000"/>
    </source>
</evidence>
<evidence type="ECO:0000256" key="8">
    <source>
        <dbReference type="ARBA" id="ARBA00022960"/>
    </source>
</evidence>
<dbReference type="AlphaFoldDB" id="A0A6N7VW23"/>
<feature type="domain" description="Penicillin-binding protein transpeptidase" evidence="16">
    <location>
        <begin position="515"/>
        <end position="768"/>
    </location>
</feature>
<evidence type="ECO:0000256" key="6">
    <source>
        <dbReference type="ARBA" id="ARBA00022679"/>
    </source>
</evidence>
<dbReference type="EMBL" id="VULQ01000008">
    <property type="protein sequence ID" value="MSS78234.1"/>
    <property type="molecule type" value="Genomic_DNA"/>
</dbReference>
<dbReference type="GO" id="GO:0008658">
    <property type="term" value="F:penicillin binding"/>
    <property type="evidence" value="ECO:0007669"/>
    <property type="project" value="InterPro"/>
</dbReference>
<comment type="similarity">
    <text evidence="1">In the C-terminal section; belongs to the transpeptidase family.</text>
</comment>
<dbReference type="GO" id="GO:0008360">
    <property type="term" value="P:regulation of cell shape"/>
    <property type="evidence" value="ECO:0007669"/>
    <property type="project" value="UniProtKB-KW"/>
</dbReference>
<evidence type="ECO:0000256" key="5">
    <source>
        <dbReference type="ARBA" id="ARBA00022676"/>
    </source>
</evidence>
<feature type="region of interest" description="Disordered" evidence="14">
    <location>
        <begin position="918"/>
        <end position="973"/>
    </location>
</feature>